<evidence type="ECO:0000256" key="1">
    <source>
        <dbReference type="ARBA" id="ARBA00011738"/>
    </source>
</evidence>
<comment type="subunit">
    <text evidence="1">Homodimer.</text>
</comment>
<name>A0AA38RU83_9PEZI</name>
<dbReference type="SUPFAM" id="SSF51182">
    <property type="entry name" value="RmlC-like cupins"/>
    <property type="match status" value="1"/>
</dbReference>
<evidence type="ECO:0008006" key="8">
    <source>
        <dbReference type="Google" id="ProtNLM"/>
    </source>
</evidence>
<dbReference type="GO" id="GO:0006144">
    <property type="term" value="P:purine nucleobase metabolic process"/>
    <property type="evidence" value="ECO:0007669"/>
    <property type="project" value="UniProtKB-KW"/>
</dbReference>
<proteinExistence type="predicted"/>
<feature type="region of interest" description="Disordered" evidence="5">
    <location>
        <begin position="142"/>
        <end position="171"/>
    </location>
</feature>
<dbReference type="PANTHER" id="PTHR21221:SF1">
    <property type="entry name" value="UREIDOGLYCOLATE LYASE"/>
    <property type="match status" value="1"/>
</dbReference>
<evidence type="ECO:0000256" key="3">
    <source>
        <dbReference type="ARBA" id="ARBA00023239"/>
    </source>
</evidence>
<dbReference type="GO" id="GO:0000256">
    <property type="term" value="P:allantoin catabolic process"/>
    <property type="evidence" value="ECO:0007669"/>
    <property type="project" value="InterPro"/>
</dbReference>
<comment type="caution">
    <text evidence="6">The sequence shown here is derived from an EMBL/GenBank/DDBJ whole genome shotgun (WGS) entry which is preliminary data.</text>
</comment>
<gene>
    <name evidence="6" type="ORF">NKR19_g7605</name>
</gene>
<evidence type="ECO:0000256" key="5">
    <source>
        <dbReference type="SAM" id="MobiDB-lite"/>
    </source>
</evidence>
<dbReference type="InterPro" id="IPR011051">
    <property type="entry name" value="RmlC_Cupin_sf"/>
</dbReference>
<dbReference type="InterPro" id="IPR024060">
    <property type="entry name" value="Ureidoglycolate_lyase_dom_sf"/>
</dbReference>
<accession>A0AA38RU83</accession>
<dbReference type="CDD" id="cd20298">
    <property type="entry name" value="cupin_UAH"/>
    <property type="match status" value="1"/>
</dbReference>
<dbReference type="InterPro" id="IPR047233">
    <property type="entry name" value="UAH_cupin"/>
</dbReference>
<dbReference type="PANTHER" id="PTHR21221">
    <property type="entry name" value="UREIDOGLYCOLATE HYDROLASE"/>
    <property type="match status" value="1"/>
</dbReference>
<reference evidence="6" key="1">
    <citation type="submission" date="2022-07" db="EMBL/GenBank/DDBJ databases">
        <title>Fungi with potential for degradation of polypropylene.</title>
        <authorList>
            <person name="Gostincar C."/>
        </authorList>
    </citation>
    <scope>NUCLEOTIDE SEQUENCE</scope>
    <source>
        <strain evidence="6">EXF-13287</strain>
    </source>
</reference>
<dbReference type="GO" id="GO:0050385">
    <property type="term" value="F:ureidoglycolate lyase activity"/>
    <property type="evidence" value="ECO:0007669"/>
    <property type="project" value="UniProtKB-EC"/>
</dbReference>
<evidence type="ECO:0000313" key="6">
    <source>
        <dbReference type="EMBL" id="KAJ9139012.1"/>
    </source>
</evidence>
<dbReference type="AlphaFoldDB" id="A0AA38RU83"/>
<evidence type="ECO:0000256" key="4">
    <source>
        <dbReference type="ARBA" id="ARBA00047684"/>
    </source>
</evidence>
<dbReference type="InterPro" id="IPR007247">
    <property type="entry name" value="Ureidogly_lyase"/>
</dbReference>
<evidence type="ECO:0000256" key="2">
    <source>
        <dbReference type="ARBA" id="ARBA00022631"/>
    </source>
</evidence>
<keyword evidence="3" id="KW-0456">Lyase</keyword>
<keyword evidence="2" id="KW-0659">Purine metabolism</keyword>
<dbReference type="Gene3D" id="2.60.120.480">
    <property type="entry name" value="Ureidoglycolate hydrolase"/>
    <property type="match status" value="1"/>
</dbReference>
<comment type="catalytic activity">
    <reaction evidence="4">
        <text>(S)-ureidoglycolate = urea + glyoxylate</text>
        <dbReference type="Rhea" id="RHEA:11304"/>
        <dbReference type="ChEBI" id="CHEBI:16199"/>
        <dbReference type="ChEBI" id="CHEBI:36655"/>
        <dbReference type="ChEBI" id="CHEBI:57296"/>
        <dbReference type="EC" id="4.3.2.3"/>
    </reaction>
</comment>
<dbReference type="GO" id="GO:0004848">
    <property type="term" value="F:ureidoglycolate hydrolase activity"/>
    <property type="evidence" value="ECO:0007669"/>
    <property type="project" value="InterPro"/>
</dbReference>
<evidence type="ECO:0000313" key="7">
    <source>
        <dbReference type="Proteomes" id="UP001174691"/>
    </source>
</evidence>
<dbReference type="EMBL" id="JANBVN010000136">
    <property type="protein sequence ID" value="KAJ9139012.1"/>
    <property type="molecule type" value="Genomic_DNA"/>
</dbReference>
<keyword evidence="7" id="KW-1185">Reference proteome</keyword>
<sequence>MPAPVVLDLGGLDVQVAASGLSQSAFARFGSVIENPEPDLHPASLTNSGNLPFHPVSANQGSAIKYQHVSRMVNLYRQSSARGEAVMNMFVCAARRLNPPGTFNVTILERHPFTTQTFIPLSSHPEIKYLVIVAPSLPPTPKDESLPVPVGAPDAASAAATNGQPPHVPLPGRGLPDLRNLKAFVATAGQAVTYGPGTWHAPMVALGPEGTTVDFVVVQFANGVPIEDCQEVVLSSLSPAGNKPSDGVVVKVLDTIRTAKL</sequence>
<dbReference type="Proteomes" id="UP001174691">
    <property type="component" value="Unassembled WGS sequence"/>
</dbReference>
<organism evidence="6 7">
    <name type="scientific">Coniochaeta hoffmannii</name>
    <dbReference type="NCBI Taxonomy" id="91930"/>
    <lineage>
        <taxon>Eukaryota</taxon>
        <taxon>Fungi</taxon>
        <taxon>Dikarya</taxon>
        <taxon>Ascomycota</taxon>
        <taxon>Pezizomycotina</taxon>
        <taxon>Sordariomycetes</taxon>
        <taxon>Sordariomycetidae</taxon>
        <taxon>Coniochaetales</taxon>
        <taxon>Coniochaetaceae</taxon>
        <taxon>Coniochaeta</taxon>
    </lineage>
</organism>
<protein>
    <recommendedName>
        <fullName evidence="8">Ureidoglycolate hydrolase</fullName>
    </recommendedName>
</protein>
<dbReference type="Pfam" id="PF04115">
    <property type="entry name" value="Ureidogly_lyase"/>
    <property type="match status" value="1"/>
</dbReference>